<dbReference type="PANTHER" id="PTHR45526:SF1">
    <property type="entry name" value="TRANSCRIPTIONAL REGULATORY PROTEIN DCUR-RELATED"/>
    <property type="match status" value="1"/>
</dbReference>
<feature type="domain" description="Response regulatory" evidence="11">
    <location>
        <begin position="3"/>
        <end position="119"/>
    </location>
</feature>
<dbReference type="InterPro" id="IPR011006">
    <property type="entry name" value="CheY-like_superfamily"/>
</dbReference>
<keyword evidence="7 9" id="KW-0010">Activator</keyword>
<evidence type="ECO:0000256" key="8">
    <source>
        <dbReference type="ARBA" id="ARBA00023163"/>
    </source>
</evidence>
<dbReference type="GO" id="GO:0003677">
    <property type="term" value="F:DNA binding"/>
    <property type="evidence" value="ECO:0007669"/>
    <property type="project" value="UniProtKB-KW"/>
</dbReference>
<dbReference type="AlphaFoldDB" id="A0A7M2SA54"/>
<gene>
    <name evidence="12" type="ORF">IM697_23585</name>
</gene>
<evidence type="ECO:0000256" key="6">
    <source>
        <dbReference type="ARBA" id="ARBA00023125"/>
    </source>
</evidence>
<sequence length="242" mass="26667">MIDVLVVDDDHRVARVNAAYVTKIPGFRVTGQAHTAAQALGVLEQGTIDLVLLDHYLPDESGLALVRRLREHGLHSDVIMVTAARDIATVQAAMRHGALQYLVKPFTFAGLRVKLEGYAALRRTLADAGEAEQHEVDRIFGVFGGSAPDAATLPKGHSTFTVERVREALRTAPGPLPAIEVAAQAGLSRQTAQRYLRLLERAGRVRMSLRYGERGRPEHLYTWVAPQGEQPHHDPRPMLRRA</sequence>
<dbReference type="GO" id="GO:0003700">
    <property type="term" value="F:DNA-binding transcription factor activity"/>
    <property type="evidence" value="ECO:0007669"/>
    <property type="project" value="InterPro"/>
</dbReference>
<evidence type="ECO:0000256" key="5">
    <source>
        <dbReference type="ARBA" id="ARBA00023015"/>
    </source>
</evidence>
<evidence type="ECO:0000256" key="2">
    <source>
        <dbReference type="ARBA" id="ARBA00022490"/>
    </source>
</evidence>
<accession>A0A7M2SA54</accession>
<evidence type="ECO:0000256" key="3">
    <source>
        <dbReference type="ARBA" id="ARBA00022553"/>
    </source>
</evidence>
<reference evidence="12 13" key="1">
    <citation type="submission" date="2020-10" db="EMBL/GenBank/DDBJ databases">
        <title>Streptomyces ferrugineus complate genome analysis.</title>
        <authorList>
            <person name="Anwar N."/>
        </authorList>
    </citation>
    <scope>NUCLEOTIDE SEQUENCE [LARGE SCALE GENOMIC DNA]</scope>
    <source>
        <strain evidence="12 13">CCTCC AA2014009</strain>
    </source>
</reference>
<keyword evidence="5 9" id="KW-0805">Transcription regulation</keyword>
<organism evidence="12 13">
    <name type="scientific">Streptomyces ferrugineus</name>
    <dbReference type="NCBI Taxonomy" id="1413221"/>
    <lineage>
        <taxon>Bacteria</taxon>
        <taxon>Bacillati</taxon>
        <taxon>Actinomycetota</taxon>
        <taxon>Actinomycetes</taxon>
        <taxon>Kitasatosporales</taxon>
        <taxon>Streptomycetaceae</taxon>
        <taxon>Streptomyces</taxon>
    </lineage>
</organism>
<keyword evidence="4 9" id="KW-0902">Two-component regulatory system</keyword>
<dbReference type="GO" id="GO:0005737">
    <property type="term" value="C:cytoplasm"/>
    <property type="evidence" value="ECO:0007669"/>
    <property type="project" value="UniProtKB-SubCell"/>
</dbReference>
<dbReference type="GO" id="GO:0000156">
    <property type="term" value="F:phosphorelay response regulator activity"/>
    <property type="evidence" value="ECO:0007669"/>
    <property type="project" value="TreeGrafter"/>
</dbReference>
<evidence type="ECO:0000256" key="9">
    <source>
        <dbReference type="PIRNR" id="PIRNR006171"/>
    </source>
</evidence>
<dbReference type="InterPro" id="IPR001789">
    <property type="entry name" value="Sig_transdc_resp-reg_receiver"/>
</dbReference>
<dbReference type="InterPro" id="IPR036388">
    <property type="entry name" value="WH-like_DNA-bd_sf"/>
</dbReference>
<dbReference type="FunFam" id="3.40.50.2300:FF:000057">
    <property type="entry name" value="Transcriptional regulatory protein"/>
    <property type="match status" value="1"/>
</dbReference>
<dbReference type="Pfam" id="PF00072">
    <property type="entry name" value="Response_reg"/>
    <property type="match status" value="1"/>
</dbReference>
<evidence type="ECO:0000259" key="11">
    <source>
        <dbReference type="PROSITE" id="PS50110"/>
    </source>
</evidence>
<dbReference type="RefSeq" id="WP_194037993.1">
    <property type="nucleotide sequence ID" value="NZ_CP063373.1"/>
</dbReference>
<dbReference type="KEGG" id="sfeu:IM697_23585"/>
<protein>
    <recommendedName>
        <fullName evidence="9">Transcriptional regulatory protein</fullName>
    </recommendedName>
</protein>
<evidence type="ECO:0000313" key="12">
    <source>
        <dbReference type="EMBL" id="QOV33230.1"/>
    </source>
</evidence>
<keyword evidence="8 9" id="KW-0804">Transcription</keyword>
<evidence type="ECO:0000313" key="13">
    <source>
        <dbReference type="Proteomes" id="UP000594205"/>
    </source>
</evidence>
<evidence type="ECO:0000256" key="1">
    <source>
        <dbReference type="ARBA" id="ARBA00004496"/>
    </source>
</evidence>
<dbReference type="InterPro" id="IPR005471">
    <property type="entry name" value="Tscrpt_reg_IclR_N"/>
</dbReference>
<dbReference type="PIRSF" id="PIRSF006171">
    <property type="entry name" value="RR_citrat_malat"/>
    <property type="match status" value="1"/>
</dbReference>
<evidence type="ECO:0000256" key="7">
    <source>
        <dbReference type="ARBA" id="ARBA00023159"/>
    </source>
</evidence>
<name>A0A7M2SA54_9ACTN</name>
<dbReference type="SMART" id="SM00448">
    <property type="entry name" value="REC"/>
    <property type="match status" value="1"/>
</dbReference>
<evidence type="ECO:0000256" key="4">
    <source>
        <dbReference type="ARBA" id="ARBA00023012"/>
    </source>
</evidence>
<evidence type="ECO:0000256" key="10">
    <source>
        <dbReference type="PROSITE-ProRule" id="PRU00169"/>
    </source>
</evidence>
<dbReference type="PROSITE" id="PS50110">
    <property type="entry name" value="RESPONSE_REGULATORY"/>
    <property type="match status" value="1"/>
</dbReference>
<keyword evidence="3 10" id="KW-0597">Phosphoprotein</keyword>
<dbReference type="InterPro" id="IPR036390">
    <property type="entry name" value="WH_DNA-bd_sf"/>
</dbReference>
<dbReference type="InterPro" id="IPR024187">
    <property type="entry name" value="Sig_transdc_resp-reg_cit/mal"/>
</dbReference>
<keyword evidence="6 9" id="KW-0238">DNA-binding</keyword>
<dbReference type="Gene3D" id="3.40.50.2300">
    <property type="match status" value="1"/>
</dbReference>
<dbReference type="Pfam" id="PF09339">
    <property type="entry name" value="HTH_IclR"/>
    <property type="match status" value="1"/>
</dbReference>
<feature type="modified residue" description="4-aspartylphosphate" evidence="10">
    <location>
        <position position="54"/>
    </location>
</feature>
<proteinExistence type="predicted"/>
<dbReference type="PANTHER" id="PTHR45526">
    <property type="entry name" value="TRANSCRIPTIONAL REGULATORY PROTEIN DPIA"/>
    <property type="match status" value="1"/>
</dbReference>
<dbReference type="SUPFAM" id="SSF46785">
    <property type="entry name" value="Winged helix' DNA-binding domain"/>
    <property type="match status" value="1"/>
</dbReference>
<dbReference type="SUPFAM" id="SSF52172">
    <property type="entry name" value="CheY-like"/>
    <property type="match status" value="1"/>
</dbReference>
<dbReference type="Gene3D" id="1.10.10.10">
    <property type="entry name" value="Winged helix-like DNA-binding domain superfamily/Winged helix DNA-binding domain"/>
    <property type="match status" value="1"/>
</dbReference>
<keyword evidence="2 9" id="KW-0963">Cytoplasm</keyword>
<dbReference type="EMBL" id="CP063373">
    <property type="protein sequence ID" value="QOV33230.1"/>
    <property type="molecule type" value="Genomic_DNA"/>
</dbReference>
<dbReference type="CDD" id="cd19925">
    <property type="entry name" value="REC_citrate_TCS"/>
    <property type="match status" value="1"/>
</dbReference>
<comment type="subcellular location">
    <subcellularLocation>
        <location evidence="1 9">Cytoplasm</location>
    </subcellularLocation>
</comment>
<dbReference type="Proteomes" id="UP000594205">
    <property type="component" value="Chromosome"/>
</dbReference>
<dbReference type="InterPro" id="IPR051271">
    <property type="entry name" value="2C-system_Tx_regulators"/>
</dbReference>
<keyword evidence="13" id="KW-1185">Reference proteome</keyword>